<sequence length="32" mass="3764">MDLSFQMERSGRMFRFVSIIETFVELLYGSSS</sequence>
<organism evidence="1">
    <name type="scientific">Schistosoma curassoni</name>
    <dbReference type="NCBI Taxonomy" id="6186"/>
    <lineage>
        <taxon>Eukaryota</taxon>
        <taxon>Metazoa</taxon>
        <taxon>Spiralia</taxon>
        <taxon>Lophotrochozoa</taxon>
        <taxon>Platyhelminthes</taxon>
        <taxon>Trematoda</taxon>
        <taxon>Digenea</taxon>
        <taxon>Strigeidida</taxon>
        <taxon>Schistosomatoidea</taxon>
        <taxon>Schistosomatidae</taxon>
        <taxon>Schistosoma</taxon>
    </lineage>
</organism>
<dbReference type="AlphaFoldDB" id="A0A183KIE0"/>
<accession>A0A183KIE0</accession>
<proteinExistence type="predicted"/>
<dbReference type="WBParaSite" id="SCUD_0001479801-mRNA-1">
    <property type="protein sequence ID" value="SCUD_0001479801-mRNA-1"/>
    <property type="gene ID" value="SCUD_0001479801"/>
</dbReference>
<evidence type="ECO:0000313" key="1">
    <source>
        <dbReference type="WBParaSite" id="SCUD_0001479801-mRNA-1"/>
    </source>
</evidence>
<reference evidence="1" key="1">
    <citation type="submission" date="2016-06" db="UniProtKB">
        <authorList>
            <consortium name="WormBaseParasite"/>
        </authorList>
    </citation>
    <scope>IDENTIFICATION</scope>
</reference>
<name>A0A183KIE0_9TREM</name>
<protein>
    <submittedName>
        <fullName evidence="1">Uncharacterized protein</fullName>
    </submittedName>
</protein>